<dbReference type="SUPFAM" id="SSF52540">
    <property type="entry name" value="P-loop containing nucleoside triphosphate hydrolases"/>
    <property type="match status" value="1"/>
</dbReference>
<keyword evidence="2" id="KW-1185">Reference proteome</keyword>
<protein>
    <submittedName>
        <fullName evidence="1">Cellulose biosynthesis protein BcsQ</fullName>
    </submittedName>
</protein>
<name>A0ABT7XHT9_9NEIS</name>
<dbReference type="Gene3D" id="3.40.50.300">
    <property type="entry name" value="P-loop containing nucleotide triphosphate hydrolases"/>
    <property type="match status" value="1"/>
</dbReference>
<organism evidence="1 2">
    <name type="scientific">Crenobacter oryzisoli</name>
    <dbReference type="NCBI Taxonomy" id="3056844"/>
    <lineage>
        <taxon>Bacteria</taxon>
        <taxon>Pseudomonadati</taxon>
        <taxon>Pseudomonadota</taxon>
        <taxon>Betaproteobacteria</taxon>
        <taxon>Neisseriales</taxon>
        <taxon>Neisseriaceae</taxon>
        <taxon>Crenobacter</taxon>
    </lineage>
</organism>
<evidence type="ECO:0000313" key="2">
    <source>
        <dbReference type="Proteomes" id="UP001168540"/>
    </source>
</evidence>
<dbReference type="InterPro" id="IPR050678">
    <property type="entry name" value="DNA_Partitioning_ATPase"/>
</dbReference>
<dbReference type="Proteomes" id="UP001168540">
    <property type="component" value="Unassembled WGS sequence"/>
</dbReference>
<accession>A0ABT7XHT9</accession>
<reference evidence="1" key="1">
    <citation type="submission" date="2023-06" db="EMBL/GenBank/DDBJ databases">
        <authorList>
            <person name="Zhang S."/>
        </authorList>
    </citation>
    <scope>NUCLEOTIDE SEQUENCE</scope>
    <source>
        <strain evidence="1">SG2303</strain>
    </source>
</reference>
<dbReference type="Pfam" id="PF06564">
    <property type="entry name" value="CBP_BcsQ"/>
    <property type="match status" value="1"/>
</dbReference>
<comment type="caution">
    <text evidence="1">The sequence shown here is derived from an EMBL/GenBank/DDBJ whole genome shotgun (WGS) entry which is preliminary data.</text>
</comment>
<dbReference type="PANTHER" id="PTHR13696">
    <property type="entry name" value="P-LOOP CONTAINING NUCLEOSIDE TRIPHOSPHATE HYDROLASE"/>
    <property type="match status" value="1"/>
</dbReference>
<dbReference type="InterPro" id="IPR027417">
    <property type="entry name" value="P-loop_NTPase"/>
</dbReference>
<proteinExistence type="predicted"/>
<dbReference type="PANTHER" id="PTHR13696:SF52">
    <property type="entry name" value="PARA FAMILY PROTEIN CT_582"/>
    <property type="match status" value="1"/>
</dbReference>
<dbReference type="EMBL" id="JAUEDK010000001">
    <property type="protein sequence ID" value="MDN0073295.1"/>
    <property type="molecule type" value="Genomic_DNA"/>
</dbReference>
<sequence length="250" mass="27160">MSILSVTGAKGGVGCTAVVAGLAGAWSRQKKAVLAFDLCRQNLLRLHFGLDWHERDGWHARLVAGRDWSGAAWRTPDGLSFVPHGSLRDGAAAEVLNNPHWLAAELASLALPSDCRLLLDTPQAGRERAQALAAATHVLVVLPPEPLSCGLIEPLEAELSAHGVAQEKLLYVLNRFDPTRQLDRDVELLLREMLATRLAPLPVHRDEAVREALAMQQQLADYAAHSQACDDFNQLATWLSIRLNGGAKGR</sequence>
<gene>
    <name evidence="1" type="primary">bcsQ</name>
    <name evidence="1" type="ORF">QU481_00070</name>
</gene>
<dbReference type="NCBIfam" id="TIGR03371">
    <property type="entry name" value="cellulose_yhjQ"/>
    <property type="match status" value="1"/>
</dbReference>
<dbReference type="InterPro" id="IPR017746">
    <property type="entry name" value="Cellulose_synthase_operon_BcsQ"/>
</dbReference>
<dbReference type="RefSeq" id="WP_289827815.1">
    <property type="nucleotide sequence ID" value="NZ_JAUEDK010000001.1"/>
</dbReference>
<evidence type="ECO:0000313" key="1">
    <source>
        <dbReference type="EMBL" id="MDN0073295.1"/>
    </source>
</evidence>